<dbReference type="InterPro" id="IPR013320">
    <property type="entry name" value="ConA-like_dom_sf"/>
</dbReference>
<evidence type="ECO:0000313" key="1">
    <source>
        <dbReference type="EMBL" id="MTD58728.1"/>
    </source>
</evidence>
<organism evidence="1 2">
    <name type="scientific">Amycolatopsis pithecellobii</name>
    <dbReference type="NCBI Taxonomy" id="664692"/>
    <lineage>
        <taxon>Bacteria</taxon>
        <taxon>Bacillati</taxon>
        <taxon>Actinomycetota</taxon>
        <taxon>Actinomycetes</taxon>
        <taxon>Pseudonocardiales</taxon>
        <taxon>Pseudonocardiaceae</taxon>
        <taxon>Amycolatopsis</taxon>
    </lineage>
</organism>
<dbReference type="PANTHER" id="PTHR43143">
    <property type="entry name" value="METALLOPHOSPHOESTERASE, CALCINEURIN SUPERFAMILY"/>
    <property type="match status" value="1"/>
</dbReference>
<dbReference type="InterPro" id="IPR029052">
    <property type="entry name" value="Metallo-depent_PP-like"/>
</dbReference>
<dbReference type="SUPFAM" id="SSF49899">
    <property type="entry name" value="Concanavalin A-like lectins/glucanases"/>
    <property type="match status" value="1"/>
</dbReference>
<dbReference type="Gene3D" id="3.60.21.10">
    <property type="match status" value="1"/>
</dbReference>
<dbReference type="RefSeq" id="WP_154760798.1">
    <property type="nucleotide sequence ID" value="NZ_WMBA01000075.1"/>
</dbReference>
<sequence length="602" mass="65876">MDHTPRSRGLGRRALLQAAVGTPAAVAASSLALGNTAAEATESAHPADPSAARFTLAVMPDTQYLFDEGGTDPEPVRESLRYLLRRRQDDNIVFMTHLGDVTEHGTEAEMASADPVFRTIEGKLPWSVLAGNHDVSGDDQRGDTPFLRTFGPRRFARSSTFRGASPDGYNTYHVFRAADRTWLVLALDWRTSDEGLAWARQVLDQNPGVPTILTTHDIVSPNDDGSATISDNGRHLWDGLIRSYDQIFLAMGGHYWPAGRTVQTNEHGNPVHLHITNYQDRYYGGAGMIRYYTFDLATGAIDVETFSPWLLEKRNPSTLEAETRELSGDVDRFTVELDFHHRFPGTPIPPLPPNAVLLPGTVAYWRFDGKDGDAATAARDLSGQGNDLTVQRIGTSGPDVLKYSAEFHEAQPAHGSVRFDGAKNRGAVLHTSASAPLATMKFQNGYTLETFIKLPEPFEGDHAWMGIFSWEGRAGDAGKDGGWSPDDAPCSLNVTSERFLQFVVYPVNQNDDPTCWSHALPPGRWTHVAVVNDGHHTAIYVDGSKIARNASLDSNGISTVGKPFAIGGTQGGGRYDQGFYGWIGDTRIVSRALRPDQFLTAR</sequence>
<dbReference type="Pfam" id="PF13385">
    <property type="entry name" value="Laminin_G_3"/>
    <property type="match status" value="1"/>
</dbReference>
<dbReference type="InterPro" id="IPR006311">
    <property type="entry name" value="TAT_signal"/>
</dbReference>
<name>A0A6N7ZAF8_9PSEU</name>
<dbReference type="EMBL" id="WMBA01000075">
    <property type="protein sequence ID" value="MTD58728.1"/>
    <property type="molecule type" value="Genomic_DNA"/>
</dbReference>
<dbReference type="OrthoDB" id="9772095at2"/>
<reference evidence="1 2" key="1">
    <citation type="submission" date="2019-11" db="EMBL/GenBank/DDBJ databases">
        <title>Draft genome of Amycolatopsis RM579.</title>
        <authorList>
            <person name="Duangmal K."/>
            <person name="Mingma R."/>
        </authorList>
    </citation>
    <scope>NUCLEOTIDE SEQUENCE [LARGE SCALE GENOMIC DNA]</scope>
    <source>
        <strain evidence="1 2">RM579</strain>
    </source>
</reference>
<comment type="caution">
    <text evidence="1">The sequence shown here is derived from an EMBL/GenBank/DDBJ whole genome shotgun (WGS) entry which is preliminary data.</text>
</comment>
<accession>A0A6N7ZAF8</accession>
<dbReference type="Proteomes" id="UP000440096">
    <property type="component" value="Unassembled WGS sequence"/>
</dbReference>
<proteinExistence type="predicted"/>
<dbReference type="PANTHER" id="PTHR43143:SF5">
    <property type="entry name" value="SECRETED PROTEIN"/>
    <property type="match status" value="1"/>
</dbReference>
<evidence type="ECO:0000313" key="2">
    <source>
        <dbReference type="Proteomes" id="UP000440096"/>
    </source>
</evidence>
<dbReference type="Gene3D" id="2.60.120.200">
    <property type="match status" value="1"/>
</dbReference>
<gene>
    <name evidence="1" type="ORF">GKO32_32820</name>
</gene>
<dbReference type="InterPro" id="IPR051918">
    <property type="entry name" value="STPP_CPPED1"/>
</dbReference>
<dbReference type="AlphaFoldDB" id="A0A6N7ZAF8"/>
<keyword evidence="2" id="KW-1185">Reference proteome</keyword>
<dbReference type="SUPFAM" id="SSF56300">
    <property type="entry name" value="Metallo-dependent phosphatases"/>
    <property type="match status" value="1"/>
</dbReference>
<dbReference type="PROSITE" id="PS51318">
    <property type="entry name" value="TAT"/>
    <property type="match status" value="1"/>
</dbReference>
<protein>
    <submittedName>
        <fullName evidence="1">Tat pathway signal sequence domain protein</fullName>
    </submittedName>
</protein>